<feature type="transmembrane region" description="Helical" evidence="6">
    <location>
        <begin position="143"/>
        <end position="164"/>
    </location>
</feature>
<feature type="domain" description="Rhodopsin" evidence="7">
    <location>
        <begin position="8"/>
        <end position="239"/>
    </location>
</feature>
<reference evidence="9" key="2">
    <citation type="journal article" date="2013" name="PLoS Genet.">
        <title>Comparative genome structure, secondary metabolite, and effector coding capacity across Cochliobolus pathogens.</title>
        <authorList>
            <person name="Condon B.J."/>
            <person name="Leng Y."/>
            <person name="Wu D."/>
            <person name="Bushley K.E."/>
            <person name="Ohm R.A."/>
            <person name="Otillar R."/>
            <person name="Martin J."/>
            <person name="Schackwitz W."/>
            <person name="Grimwood J."/>
            <person name="MohdZainudin N."/>
            <person name="Xue C."/>
            <person name="Wang R."/>
            <person name="Manning V.A."/>
            <person name="Dhillon B."/>
            <person name="Tu Z.J."/>
            <person name="Steffenson B.J."/>
            <person name="Salamov A."/>
            <person name="Sun H."/>
            <person name="Lowry S."/>
            <person name="LaButti K."/>
            <person name="Han J."/>
            <person name="Copeland A."/>
            <person name="Lindquist E."/>
            <person name="Barry K."/>
            <person name="Schmutz J."/>
            <person name="Baker S.E."/>
            <person name="Ciuffetti L.M."/>
            <person name="Grigoriev I.V."/>
            <person name="Zhong S."/>
            <person name="Turgeon B.G."/>
        </authorList>
    </citation>
    <scope>NUCLEOTIDE SEQUENCE [LARGE SCALE GENOMIC DNA]</scope>
    <source>
        <strain evidence="9">ND90Pr / ATCC 201652</strain>
    </source>
</reference>
<dbReference type="InterPro" id="IPR049326">
    <property type="entry name" value="Rhodopsin_dom_fungi"/>
</dbReference>
<keyword evidence="4 6" id="KW-0472">Membrane</keyword>
<organism evidence="8 9">
    <name type="scientific">Cochliobolus sativus (strain ND90Pr / ATCC 201652)</name>
    <name type="common">Common root rot and spot blotch fungus</name>
    <name type="synonym">Bipolaris sorokiniana</name>
    <dbReference type="NCBI Taxonomy" id="665912"/>
    <lineage>
        <taxon>Eukaryota</taxon>
        <taxon>Fungi</taxon>
        <taxon>Dikarya</taxon>
        <taxon>Ascomycota</taxon>
        <taxon>Pezizomycotina</taxon>
        <taxon>Dothideomycetes</taxon>
        <taxon>Pleosporomycetidae</taxon>
        <taxon>Pleosporales</taxon>
        <taxon>Pleosporineae</taxon>
        <taxon>Pleosporaceae</taxon>
        <taxon>Bipolaris</taxon>
    </lineage>
</organism>
<dbReference type="GeneID" id="19137663"/>
<dbReference type="OMA" id="NEVCVGI"/>
<feature type="transmembrane region" description="Helical" evidence="6">
    <location>
        <begin position="103"/>
        <end position="123"/>
    </location>
</feature>
<evidence type="ECO:0000256" key="2">
    <source>
        <dbReference type="ARBA" id="ARBA00022692"/>
    </source>
</evidence>
<dbReference type="HOGENOM" id="CLU_028200_3_3_1"/>
<dbReference type="RefSeq" id="XP_007702922.1">
    <property type="nucleotide sequence ID" value="XM_007704732.1"/>
</dbReference>
<evidence type="ECO:0000256" key="3">
    <source>
        <dbReference type="ARBA" id="ARBA00022989"/>
    </source>
</evidence>
<evidence type="ECO:0000313" key="9">
    <source>
        <dbReference type="Proteomes" id="UP000016934"/>
    </source>
</evidence>
<accession>M2SXH0</accession>
<dbReference type="KEGG" id="bsc:COCSADRAFT_344518"/>
<dbReference type="PANTHER" id="PTHR33048">
    <property type="entry name" value="PTH11-LIKE INTEGRAL MEMBRANE PROTEIN (AFU_ORTHOLOGUE AFUA_5G11245)"/>
    <property type="match status" value="1"/>
</dbReference>
<evidence type="ECO:0000256" key="1">
    <source>
        <dbReference type="ARBA" id="ARBA00004141"/>
    </source>
</evidence>
<protein>
    <recommendedName>
        <fullName evidence="7">Rhodopsin domain-containing protein</fullName>
    </recommendedName>
</protein>
<feature type="transmembrane region" description="Helical" evidence="6">
    <location>
        <begin position="67"/>
        <end position="91"/>
    </location>
</feature>
<sequence>MHFESDNCIVRLRINKHLGLSDWLMAGSVILNFLGCVPCAILAAKGGQGRLMADSWWLVTERTSHELHMIFTTQCLNVYAMFLVKACICAYLMALDFGRNYRILIWTSVVIVALCNFVMMLMLHFDSSVEGECCPEAVSDATAYVPITSNIIADLIYTAAPIVYLRHIQLSKQTQWGVRIVFLLGLVGTGLSVAKIPITAKFLKSQEMMWGAMDLSICSINEVCVGIIVANLPSLRNTILNLFSESIPVSSSTAMRVSQKPTSHFDIVSSHYASKGHTKLQDDEDESERCILELGERRQNWSIMKTTRVDVRNEGATSCQISPAQKPF</sequence>
<dbReference type="AlphaFoldDB" id="M2SXH0"/>
<evidence type="ECO:0000313" key="8">
    <source>
        <dbReference type="EMBL" id="EMD61626.1"/>
    </source>
</evidence>
<dbReference type="GO" id="GO:0016020">
    <property type="term" value="C:membrane"/>
    <property type="evidence" value="ECO:0007669"/>
    <property type="project" value="UniProtKB-SubCell"/>
</dbReference>
<evidence type="ECO:0000256" key="4">
    <source>
        <dbReference type="ARBA" id="ARBA00023136"/>
    </source>
</evidence>
<proteinExistence type="inferred from homology"/>
<dbReference type="eggNOG" id="ENOG502RQ3R">
    <property type="taxonomic scope" value="Eukaryota"/>
</dbReference>
<dbReference type="InterPro" id="IPR052337">
    <property type="entry name" value="SAT4-like"/>
</dbReference>
<feature type="transmembrane region" description="Helical" evidence="6">
    <location>
        <begin position="210"/>
        <end position="232"/>
    </location>
</feature>
<gene>
    <name evidence="8" type="ORF">COCSADRAFT_344518</name>
</gene>
<keyword evidence="3 6" id="KW-1133">Transmembrane helix</keyword>
<comment type="subcellular location">
    <subcellularLocation>
        <location evidence="1">Membrane</location>
        <topology evidence="1">Multi-pass membrane protein</topology>
    </subcellularLocation>
</comment>
<dbReference type="EMBL" id="KB445648">
    <property type="protein sequence ID" value="EMD61626.1"/>
    <property type="molecule type" value="Genomic_DNA"/>
</dbReference>
<comment type="similarity">
    <text evidence="5">Belongs to the SAT4 family.</text>
</comment>
<name>M2SXH0_COCSN</name>
<feature type="transmembrane region" description="Helical" evidence="6">
    <location>
        <begin position="23"/>
        <end position="47"/>
    </location>
</feature>
<evidence type="ECO:0000256" key="5">
    <source>
        <dbReference type="ARBA" id="ARBA00038359"/>
    </source>
</evidence>
<reference evidence="8 9" key="1">
    <citation type="journal article" date="2012" name="PLoS Pathog.">
        <title>Diverse lifestyles and strategies of plant pathogenesis encoded in the genomes of eighteen Dothideomycetes fungi.</title>
        <authorList>
            <person name="Ohm R.A."/>
            <person name="Feau N."/>
            <person name="Henrissat B."/>
            <person name="Schoch C.L."/>
            <person name="Horwitz B.A."/>
            <person name="Barry K.W."/>
            <person name="Condon B.J."/>
            <person name="Copeland A.C."/>
            <person name="Dhillon B."/>
            <person name="Glaser F."/>
            <person name="Hesse C.N."/>
            <person name="Kosti I."/>
            <person name="LaButti K."/>
            <person name="Lindquist E.A."/>
            <person name="Lucas S."/>
            <person name="Salamov A.A."/>
            <person name="Bradshaw R.E."/>
            <person name="Ciuffetti L."/>
            <person name="Hamelin R.C."/>
            <person name="Kema G.H.J."/>
            <person name="Lawrence C."/>
            <person name="Scott J.A."/>
            <person name="Spatafora J.W."/>
            <person name="Turgeon B.G."/>
            <person name="de Wit P.J.G.M."/>
            <person name="Zhong S."/>
            <person name="Goodwin S.B."/>
            <person name="Grigoriev I.V."/>
        </authorList>
    </citation>
    <scope>NUCLEOTIDE SEQUENCE [LARGE SCALE GENOMIC DNA]</scope>
    <source>
        <strain evidence="9">ND90Pr / ATCC 201652</strain>
    </source>
</reference>
<dbReference type="PANTHER" id="PTHR33048:SF163">
    <property type="entry name" value="INTEGRAL MEMBRANE PROTEIN (AFU_ORTHOLOGUE AFUA_8G05510)"/>
    <property type="match status" value="1"/>
</dbReference>
<keyword evidence="9" id="KW-1185">Reference proteome</keyword>
<evidence type="ECO:0000256" key="6">
    <source>
        <dbReference type="SAM" id="Phobius"/>
    </source>
</evidence>
<evidence type="ECO:0000259" key="7">
    <source>
        <dbReference type="Pfam" id="PF20684"/>
    </source>
</evidence>
<dbReference type="Pfam" id="PF20684">
    <property type="entry name" value="Fung_rhodopsin"/>
    <property type="match status" value="1"/>
</dbReference>
<keyword evidence="2 6" id="KW-0812">Transmembrane</keyword>
<dbReference type="OrthoDB" id="4682787at2759"/>
<feature type="transmembrane region" description="Helical" evidence="6">
    <location>
        <begin position="176"/>
        <end position="198"/>
    </location>
</feature>
<dbReference type="Proteomes" id="UP000016934">
    <property type="component" value="Unassembled WGS sequence"/>
</dbReference>
<dbReference type="STRING" id="665912.M2SXH0"/>